<dbReference type="Pfam" id="PF24079">
    <property type="entry name" value="UBR4"/>
    <property type="match status" value="1"/>
</dbReference>
<dbReference type="GO" id="GO:0008270">
    <property type="term" value="F:zinc ion binding"/>
    <property type="evidence" value="ECO:0007669"/>
    <property type="project" value="UniProtKB-KW"/>
</dbReference>
<keyword evidence="1" id="KW-0863">Zinc-finger</keyword>
<dbReference type="PROSITE" id="PS52043">
    <property type="entry name" value="UBR4_E3"/>
    <property type="match status" value="1"/>
</dbReference>
<dbReference type="Pfam" id="PF13764">
    <property type="entry name" value="E3_UbLigase_R4"/>
    <property type="match status" value="1"/>
</dbReference>
<comment type="similarity">
    <text evidence="1">Belongs to the UBR4 family.</text>
</comment>
<feature type="region of interest" description="Disordered" evidence="2">
    <location>
        <begin position="388"/>
        <end position="418"/>
    </location>
</feature>
<feature type="region of interest" description="Disordered" evidence="2">
    <location>
        <begin position="1"/>
        <end position="24"/>
    </location>
</feature>
<proteinExistence type="inferred from homology"/>
<evidence type="ECO:0008006" key="6">
    <source>
        <dbReference type="Google" id="ProtNLM"/>
    </source>
</evidence>
<keyword evidence="1" id="KW-0479">Metal-binding</keyword>
<feature type="domain" description="E3 ubiquitin ligase UBR4 C-terminal" evidence="3">
    <location>
        <begin position="1391"/>
        <end position="2189"/>
    </location>
</feature>
<feature type="compositionally biased region" description="Low complexity" evidence="2">
    <location>
        <begin position="822"/>
        <end position="831"/>
    </location>
</feature>
<dbReference type="EMBL" id="GBRD01008820">
    <property type="protein sequence ID" value="JAG57001.1"/>
    <property type="molecule type" value="Transcribed_RNA"/>
</dbReference>
<feature type="region of interest" description="Disordered" evidence="2">
    <location>
        <begin position="808"/>
        <end position="831"/>
    </location>
</feature>
<feature type="region of interest" description="UBR4 E3 catalytic module" evidence="1">
    <location>
        <begin position="1742"/>
        <end position="2208"/>
    </location>
</feature>
<name>A0A0K8SV35_LYGHE</name>
<evidence type="ECO:0000256" key="1">
    <source>
        <dbReference type="PROSITE-ProRule" id="PRU01388"/>
    </source>
</evidence>
<feature type="domain" description="E3 ubiquitin-protein ligase UBR4-like" evidence="4">
    <location>
        <begin position="744"/>
        <end position="880"/>
    </location>
</feature>
<evidence type="ECO:0000259" key="3">
    <source>
        <dbReference type="Pfam" id="PF13764"/>
    </source>
</evidence>
<reference evidence="5" key="1">
    <citation type="submission" date="2014-09" db="EMBL/GenBank/DDBJ databases">
        <authorList>
            <person name="Magalhaes I.L.F."/>
            <person name="Oliveira U."/>
            <person name="Santos F.R."/>
            <person name="Vidigal T.H.D.A."/>
            <person name="Brescovit A.D."/>
            <person name="Santos A.J."/>
        </authorList>
    </citation>
    <scope>NUCLEOTIDE SEQUENCE</scope>
</reference>
<dbReference type="InterPro" id="IPR045189">
    <property type="entry name" value="UBR4-like"/>
</dbReference>
<evidence type="ECO:0000313" key="5">
    <source>
        <dbReference type="EMBL" id="JAG57001.1"/>
    </source>
</evidence>
<dbReference type="PANTHER" id="PTHR21725">
    <property type="entry name" value="E3 UBIQUITIN-PROTEIN LIGASE UBR4"/>
    <property type="match status" value="1"/>
</dbReference>
<dbReference type="InterPro" id="IPR056530">
    <property type="entry name" value="UBR4-like_dom"/>
</dbReference>
<dbReference type="PANTHER" id="PTHR21725:SF1">
    <property type="entry name" value="E3 UBIQUITIN-PROTEIN LIGASE UBR4"/>
    <property type="match status" value="1"/>
</dbReference>
<accession>A0A0K8SV35</accession>
<protein>
    <recommendedName>
        <fullName evidence="6">E3 ubiquitin-protein ligase UBR4</fullName>
    </recommendedName>
</protein>
<dbReference type="InterPro" id="IPR025704">
    <property type="entry name" value="E3_Ub_ligase_UBR4_C"/>
</dbReference>
<keyword evidence="1" id="KW-0862">Zinc</keyword>
<sequence length="2209" mass="247210">MLVGGSVVGSSGMIGGTRSETSSMGVPSAFQAQENEGLDEAEAEVTTALHVLRLSILEKLVQHVPQLKNVGGVTSIPFMQVVLMLTSELDGEEERGKACLENLLNAVLVHLSMNNPDISDICSRTAHREVQIVIMRLLSVLMSRPKSTSKVVNSSFVSQTAANVLRSSGMIDYCLLLLKQLIPYWKKTGTEETGQAVSGSLLRPHLPSSPPDMSPFFLRQYVKGHAADVFEAYPQLLTEMALRLPYQVQKHSVVSITFPQTWFSCLCEYMMTQQTPFVRRQVRKLLLFICGNKDKYRQLRDLHSLESHMKSVKDGLAVTAPLSYDALVELTEHLKSCLEVATSRTSNWRQFCIRDTTVLPFLVQASTVLEEAVAQTTLQLLQSALCPSGPAKQSSQDTASKTTSSGTSRPPKEKLDDSEVEDAQCLALVRQLNTQVPRELLTKFMRAFLLETNASNMRWQAHALVLSIYRNSEVVEQEILLEQLWSLWPQLPSYGRKASQFVDLLGYFSIKSNAVNAKKDECILNAVNMLRGQNQVLAQHPNASLYTQLAQYVELDGYYLESDPCLVCNNPELPMTNIKLSSIKIDSKFTTTTQIVKLVSSHTISKITLRIADLKRTKMVRTMNIYYNNRSVQAVVELKNKPAMWHKAKKVTLASGQTEVKVEFPLPIVACNLMVEYADFYENLQASSETLQCPRCSSSVPANPGVCANCGENVFQCHKCRAINYDEKDPFLCHACGFCKYAKFDFTITGRACCAVDPIENDDDRKKTIAAINTHLEKADRVYKQLVGNKPTLEMLLSKISEHRADRGIDEIPNQGGGLGGSSSNNAGSGGSSSAMVNRAIQLLAQRYCTDCKASFDDLSRIIQKVVACRSKLVSYDRSQLEVMGTAQDPFPSTTSNHLVPGKCYGCAFAATEHCLILLSALAFNPRARTVLVSHGLIQELVLNNLRRGTTQTQEEVRQLICLVTGDNALATQELCSMLMERISLTLRGHLASSELAIASRSEMSLLAALVHKEDSCWEQKLRCVMQLFLMSCSEGKSPVIMESITLPCLKILQAVIKPDPPTSKKHKDKSVEEIARIKFTGNVQVDVQDWLKGNEKHSYASWYKRMPQKSTSTSQTNLSKSENRIRYLEEKYGRKWREKTVRPLKLAVKVWLRQVLFNPSSTLARQVTCNMLECLCIEPRTKREILDLLTVFLGELGTAGESAAEYLALYQSLLQQSPWKQYLALKGVLLYLAELLTEEINAIHKFEGSLLTSDLSQGYALKMLTELMASFLDQPNIKQQYKGRLVGAVLNGYLSLRRLVVQRTRLVDETQDKLLELLEEMTTGTEEETKALMTICVQTVEKCSLQDVRTPVFIFERLCSIIYPEENDVGEFYLTLEKDAQQEDFLQGRMLGNPYSCNEPGLGPLMRDVKNKICQDCELIALLEDDNGMELLVNNKIISLDLPVKEVYKKIWVAEGGEGDSMRVVYRMRGLLGDATEEFVETLHAKSQQEVDNEQLYRMANVMADCGGLKVLLSRLSHIRDTVRSRPLLQVTLKLLQLCVKVSMNQEVLCQPQLKAISILLNTFQLCVSSQQSGQLIEQILEIMEAILSKTATGSLEEFAKFSETLGGVEHISSLLECASTCPSVRSSSGVLEHLAKVLASLTYANADKMSTLMSHFTPSPLDFDKFDTEHTPDDEHKMELFSVLAVGIDRSPLGNTLKDHILSLGIVDRAMSYIKRNAPHTRPPLLHSDSDEWKEFISKPSLKYILRFLAGLASHHKSTQDTVSVDFITIIHRLEQVSSDEHVGVLAENLLEALRTSERVASMIEEVRGHTKAEKKRLAMAMREKQLGALGMRTNDRGQLTVESAQSMIQQIEELGEETGLVCCICREGYKFQPNKVLGVYTFTKRCNVEDFEAKPRKTVGYSTVTHFNVVHIDCHMSAVRLARARDEWESAALQNANTKCNGLLPLWGPQVPESAFASCLARHNNYLQESTGHRDISYSSTVHDLKLLLLRFAQEKSFHDDTGGGGPQSNMYIIPYLMHMALYVINTTRCSGREVKALNSYLEDSRVELAWEAEGPFYWATLSLLVQSPERWGQTRLRHLTRLLVTAHVRSMSPTPLTTVSVSDVTLRPFPIYRSALLFFALIDAIYNNHFKKVVVTSEEQWASSLADYIRHNDEALVKSSDRLMSIYNDELLPCASLDEFFDVLGLLGEVTDPAGFITETLATYV</sequence>
<organism evidence="5">
    <name type="scientific">Lygus hesperus</name>
    <name type="common">Western plant bug</name>
    <dbReference type="NCBI Taxonomy" id="30085"/>
    <lineage>
        <taxon>Eukaryota</taxon>
        <taxon>Metazoa</taxon>
        <taxon>Ecdysozoa</taxon>
        <taxon>Arthropoda</taxon>
        <taxon>Hexapoda</taxon>
        <taxon>Insecta</taxon>
        <taxon>Pterygota</taxon>
        <taxon>Neoptera</taxon>
        <taxon>Paraneoptera</taxon>
        <taxon>Hemiptera</taxon>
        <taxon>Heteroptera</taxon>
        <taxon>Panheteroptera</taxon>
        <taxon>Cimicomorpha</taxon>
        <taxon>Miridae</taxon>
        <taxon>Mirini</taxon>
        <taxon>Lygus</taxon>
    </lineage>
</organism>
<feature type="compositionally biased region" description="Polar residues" evidence="2">
    <location>
        <begin position="391"/>
        <end position="408"/>
    </location>
</feature>
<feature type="compositionally biased region" description="Low complexity" evidence="2">
    <location>
        <begin position="1"/>
        <end position="11"/>
    </location>
</feature>
<evidence type="ECO:0000259" key="4">
    <source>
        <dbReference type="Pfam" id="PF24079"/>
    </source>
</evidence>
<evidence type="ECO:0000256" key="2">
    <source>
        <dbReference type="SAM" id="MobiDB-lite"/>
    </source>
</evidence>